<dbReference type="GO" id="GO:0051539">
    <property type="term" value="F:4 iron, 4 sulfur cluster binding"/>
    <property type="evidence" value="ECO:0007669"/>
    <property type="project" value="TreeGrafter"/>
</dbReference>
<evidence type="ECO:0000259" key="1">
    <source>
        <dbReference type="Pfam" id="PF01521"/>
    </source>
</evidence>
<dbReference type="EMBL" id="WHOD01000022">
    <property type="protein sequence ID" value="NOU92811.1"/>
    <property type="molecule type" value="Genomic_DNA"/>
</dbReference>
<sequence>MITISETASDKIKEMLASEETPDLFLRLGVKSGGCSGFSYGMGFDDQENTDDKAFELNGLKVVVDQESSKYLYGIEIDFKESGMGGGFTINNPNAVASCGCGSSFKVKDEEGTPEKCDDKVEA</sequence>
<dbReference type="Gene3D" id="2.60.300.12">
    <property type="entry name" value="HesB-like domain"/>
    <property type="match status" value="1"/>
</dbReference>
<feature type="domain" description="Core" evidence="1">
    <location>
        <begin position="2"/>
        <end position="102"/>
    </location>
</feature>
<comment type="caution">
    <text evidence="2">The sequence shown here is derived from an EMBL/GenBank/DDBJ whole genome shotgun (WGS) entry which is preliminary data.</text>
</comment>
<dbReference type="NCBIfam" id="NF010147">
    <property type="entry name" value="PRK13623.1"/>
    <property type="match status" value="1"/>
</dbReference>
<gene>
    <name evidence="2" type="primary">erpA</name>
    <name evidence="2" type="ORF">GC093_06140</name>
</gene>
<dbReference type="RefSeq" id="WP_171651006.1">
    <property type="nucleotide sequence ID" value="NZ_WHOD01000022.1"/>
</dbReference>
<evidence type="ECO:0000313" key="3">
    <source>
        <dbReference type="Proteomes" id="UP000641588"/>
    </source>
</evidence>
<dbReference type="GO" id="GO:0016226">
    <property type="term" value="P:iron-sulfur cluster assembly"/>
    <property type="evidence" value="ECO:0007669"/>
    <property type="project" value="InterPro"/>
</dbReference>
<dbReference type="Pfam" id="PF01521">
    <property type="entry name" value="Fe-S_biosyn"/>
    <property type="match status" value="1"/>
</dbReference>
<evidence type="ECO:0000313" key="2">
    <source>
        <dbReference type="EMBL" id="NOU92811.1"/>
    </source>
</evidence>
<reference evidence="2" key="1">
    <citation type="submission" date="2019-10" db="EMBL/GenBank/DDBJ databases">
        <title>Description of Paenibacillus glebae sp. nov.</title>
        <authorList>
            <person name="Carlier A."/>
            <person name="Qi S."/>
        </authorList>
    </citation>
    <scope>NUCLEOTIDE SEQUENCE</scope>
    <source>
        <strain evidence="2">LMG 31456</strain>
    </source>
</reference>
<dbReference type="InterPro" id="IPR035903">
    <property type="entry name" value="HesB-like_dom_sf"/>
</dbReference>
<dbReference type="PANTHER" id="PTHR43011:SF1">
    <property type="entry name" value="IRON-SULFUR CLUSTER ASSEMBLY 2 HOMOLOG, MITOCHONDRIAL"/>
    <property type="match status" value="1"/>
</dbReference>
<proteinExistence type="predicted"/>
<keyword evidence="3" id="KW-1185">Reference proteome</keyword>
<dbReference type="InterPro" id="IPR016092">
    <property type="entry name" value="ATAP"/>
</dbReference>
<protein>
    <submittedName>
        <fullName evidence="2">Iron-sulfur cluster insertion protein ErpA</fullName>
    </submittedName>
</protein>
<dbReference type="InterPro" id="IPR017870">
    <property type="entry name" value="FeS_cluster_insertion_CS"/>
</dbReference>
<dbReference type="AlphaFoldDB" id="A0A972JYQ7"/>
<dbReference type="SUPFAM" id="SSF89360">
    <property type="entry name" value="HesB-like domain"/>
    <property type="match status" value="1"/>
</dbReference>
<dbReference type="GO" id="GO:0005506">
    <property type="term" value="F:iron ion binding"/>
    <property type="evidence" value="ECO:0007669"/>
    <property type="project" value="TreeGrafter"/>
</dbReference>
<dbReference type="PROSITE" id="PS01152">
    <property type="entry name" value="HESB"/>
    <property type="match status" value="1"/>
</dbReference>
<organism evidence="2 3">
    <name type="scientific">Paenibacillus foliorum</name>
    <dbReference type="NCBI Taxonomy" id="2654974"/>
    <lineage>
        <taxon>Bacteria</taxon>
        <taxon>Bacillati</taxon>
        <taxon>Bacillota</taxon>
        <taxon>Bacilli</taxon>
        <taxon>Bacillales</taxon>
        <taxon>Paenibacillaceae</taxon>
        <taxon>Paenibacillus</taxon>
    </lineage>
</organism>
<dbReference type="GO" id="GO:0051537">
    <property type="term" value="F:2 iron, 2 sulfur cluster binding"/>
    <property type="evidence" value="ECO:0007669"/>
    <property type="project" value="TreeGrafter"/>
</dbReference>
<dbReference type="Proteomes" id="UP000641588">
    <property type="component" value="Unassembled WGS sequence"/>
</dbReference>
<dbReference type="PANTHER" id="PTHR43011">
    <property type="entry name" value="IRON-SULFUR CLUSTER ASSEMBLY 2 HOMOLOG, MITOCHONDRIAL"/>
    <property type="match status" value="1"/>
</dbReference>
<dbReference type="InterPro" id="IPR000361">
    <property type="entry name" value="ATAP_core_dom"/>
</dbReference>
<accession>A0A972JYQ7</accession>
<name>A0A972JYQ7_9BACL</name>
<dbReference type="NCBIfam" id="TIGR00049">
    <property type="entry name" value="iron-sulfur cluster assembly accessory protein"/>
    <property type="match status" value="1"/>
</dbReference>